<keyword evidence="2" id="KW-1185">Reference proteome</keyword>
<sequence>MEKIIFSKSSDNQPVSSTVDELLKIKQLLDVGVLTEEEFQKQKIKILNY</sequence>
<dbReference type="EMBL" id="JBHSSF010000020">
    <property type="protein sequence ID" value="MFC6176948.1"/>
    <property type="molecule type" value="Genomic_DNA"/>
</dbReference>
<proteinExistence type="predicted"/>
<protein>
    <submittedName>
        <fullName evidence="1">SHOCT domain-containing protein</fullName>
    </submittedName>
</protein>
<reference evidence="2" key="1">
    <citation type="journal article" date="2019" name="Int. J. Syst. Evol. Microbiol.">
        <title>The Global Catalogue of Microorganisms (GCM) 10K type strain sequencing project: providing services to taxonomists for standard genome sequencing and annotation.</title>
        <authorList>
            <consortium name="The Broad Institute Genomics Platform"/>
            <consortium name="The Broad Institute Genome Sequencing Center for Infectious Disease"/>
            <person name="Wu L."/>
            <person name="Ma J."/>
        </authorList>
    </citation>
    <scope>NUCLEOTIDE SEQUENCE [LARGE SCALE GENOMIC DNA]</scope>
    <source>
        <strain evidence="2">CCM 8927</strain>
    </source>
</reference>
<accession>A0ABW1RPR1</accession>
<dbReference type="RefSeq" id="WP_137610740.1">
    <property type="nucleotide sequence ID" value="NZ_JBHSSF010000020.1"/>
</dbReference>
<gene>
    <name evidence="1" type="ORF">ACFQAV_08855</name>
</gene>
<organism evidence="1 2">
    <name type="scientific">Companilactobacillus huachuanensis</name>
    <dbReference type="NCBI Taxonomy" id="2559914"/>
    <lineage>
        <taxon>Bacteria</taxon>
        <taxon>Bacillati</taxon>
        <taxon>Bacillota</taxon>
        <taxon>Bacilli</taxon>
        <taxon>Lactobacillales</taxon>
        <taxon>Lactobacillaceae</taxon>
        <taxon>Companilactobacillus</taxon>
    </lineage>
</organism>
<dbReference type="Proteomes" id="UP001596288">
    <property type="component" value="Unassembled WGS sequence"/>
</dbReference>
<comment type="caution">
    <text evidence="1">The sequence shown here is derived from an EMBL/GenBank/DDBJ whole genome shotgun (WGS) entry which is preliminary data.</text>
</comment>
<evidence type="ECO:0000313" key="2">
    <source>
        <dbReference type="Proteomes" id="UP001596288"/>
    </source>
</evidence>
<evidence type="ECO:0000313" key="1">
    <source>
        <dbReference type="EMBL" id="MFC6176948.1"/>
    </source>
</evidence>
<name>A0ABW1RPR1_9LACO</name>